<proteinExistence type="predicted"/>
<organism evidence="2 3">
    <name type="scientific">Mycena metata</name>
    <dbReference type="NCBI Taxonomy" id="1033252"/>
    <lineage>
        <taxon>Eukaryota</taxon>
        <taxon>Fungi</taxon>
        <taxon>Dikarya</taxon>
        <taxon>Basidiomycota</taxon>
        <taxon>Agaricomycotina</taxon>
        <taxon>Agaricomycetes</taxon>
        <taxon>Agaricomycetidae</taxon>
        <taxon>Agaricales</taxon>
        <taxon>Marasmiineae</taxon>
        <taxon>Mycenaceae</taxon>
        <taxon>Mycena</taxon>
    </lineage>
</organism>
<evidence type="ECO:0000256" key="1">
    <source>
        <dbReference type="SAM" id="Phobius"/>
    </source>
</evidence>
<comment type="caution">
    <text evidence="2">The sequence shown here is derived from an EMBL/GenBank/DDBJ whole genome shotgun (WGS) entry which is preliminary data.</text>
</comment>
<keyword evidence="1" id="KW-1133">Transmembrane helix</keyword>
<dbReference type="AlphaFoldDB" id="A0AAD7NKJ6"/>
<evidence type="ECO:0000313" key="3">
    <source>
        <dbReference type="Proteomes" id="UP001215598"/>
    </source>
</evidence>
<keyword evidence="1" id="KW-0812">Transmembrane</keyword>
<sequence length="106" mass="11868">MRSVIQFEQLARQRPYFVALISALNALAIVSLYIIFDKPRHSLTTTPTTTFANALRLSTLDHPNNTWIPLALSSCTFGMPTHYAPCVARTLPNLLYAEELVYPSLS</sequence>
<keyword evidence="1" id="KW-0472">Membrane</keyword>
<keyword evidence="3" id="KW-1185">Reference proteome</keyword>
<protein>
    <submittedName>
        <fullName evidence="2">Uncharacterized protein</fullName>
    </submittedName>
</protein>
<dbReference type="EMBL" id="JARKIB010000028">
    <property type="protein sequence ID" value="KAJ7764275.1"/>
    <property type="molecule type" value="Genomic_DNA"/>
</dbReference>
<feature type="transmembrane region" description="Helical" evidence="1">
    <location>
        <begin position="16"/>
        <end position="36"/>
    </location>
</feature>
<name>A0AAD7NKJ6_9AGAR</name>
<accession>A0AAD7NKJ6</accession>
<gene>
    <name evidence="2" type="ORF">B0H16DRAFT_1718212</name>
</gene>
<dbReference type="Proteomes" id="UP001215598">
    <property type="component" value="Unassembled WGS sequence"/>
</dbReference>
<evidence type="ECO:0000313" key="2">
    <source>
        <dbReference type="EMBL" id="KAJ7764275.1"/>
    </source>
</evidence>
<reference evidence="2" key="1">
    <citation type="submission" date="2023-03" db="EMBL/GenBank/DDBJ databases">
        <title>Massive genome expansion in bonnet fungi (Mycena s.s.) driven by repeated elements and novel gene families across ecological guilds.</title>
        <authorList>
            <consortium name="Lawrence Berkeley National Laboratory"/>
            <person name="Harder C.B."/>
            <person name="Miyauchi S."/>
            <person name="Viragh M."/>
            <person name="Kuo A."/>
            <person name="Thoen E."/>
            <person name="Andreopoulos B."/>
            <person name="Lu D."/>
            <person name="Skrede I."/>
            <person name="Drula E."/>
            <person name="Henrissat B."/>
            <person name="Morin E."/>
            <person name="Kohler A."/>
            <person name="Barry K."/>
            <person name="LaButti K."/>
            <person name="Morin E."/>
            <person name="Salamov A."/>
            <person name="Lipzen A."/>
            <person name="Mereny Z."/>
            <person name="Hegedus B."/>
            <person name="Baldrian P."/>
            <person name="Stursova M."/>
            <person name="Weitz H."/>
            <person name="Taylor A."/>
            <person name="Grigoriev I.V."/>
            <person name="Nagy L.G."/>
            <person name="Martin F."/>
            <person name="Kauserud H."/>
        </authorList>
    </citation>
    <scope>NUCLEOTIDE SEQUENCE</scope>
    <source>
        <strain evidence="2">CBHHK182m</strain>
    </source>
</reference>